<protein>
    <submittedName>
        <fullName evidence="2">Uncharacterized protein</fullName>
    </submittedName>
</protein>
<sequence>MSLEKSTSSNDLPNIPNDPTTNIDTAEDYNSTSNTTMELGTVTPSGSGSAISDHMKNPHRFKLSIEDIKLIIYLIVKIKPFKYVGNRSLSQTKKWELIQTRYYETKESNTSNNENTTETDTTTTATSNKDFIVPTVRTLQRQLANAIKKAGQRRSNQLKKGILINRHEIPNTLSQIDNDEYYQFNDITQNSSIEELETAVLDLQELSDKIKLLKVQSNTIKVNQPSKQPRPSISHIIHETNTTGPISLTNDSSGTTSSNNSPTQQPQSHTSTSTATQTPLSLSNNPPPILPQPTHHHHPHPHPHHHHRHSHSQQGPPLISTTSSTSSQIFPSAYQDKSRPLESGSSSTTTIIPPSNSSLENFHSTLMEYINSIKSPEISDNYKRGLALSELLIQHTNEIESIINQENDDFRIKIDKLIQDHLLKITSIKDNFIYKQKQLNSQLIDLFTQEFKNIDNSKIIIDKLKELQELIE</sequence>
<evidence type="ECO:0000313" key="3">
    <source>
        <dbReference type="Proteomes" id="UP000011777"/>
    </source>
</evidence>
<evidence type="ECO:0000256" key="1">
    <source>
        <dbReference type="SAM" id="MobiDB-lite"/>
    </source>
</evidence>
<dbReference type="eggNOG" id="ENOG502RS0T">
    <property type="taxonomic scope" value="Eukaryota"/>
</dbReference>
<organism evidence="2 3">
    <name type="scientific">Candida maltosa (strain Xu316)</name>
    <name type="common">Yeast</name>
    <dbReference type="NCBI Taxonomy" id="1245528"/>
    <lineage>
        <taxon>Eukaryota</taxon>
        <taxon>Fungi</taxon>
        <taxon>Dikarya</taxon>
        <taxon>Ascomycota</taxon>
        <taxon>Saccharomycotina</taxon>
        <taxon>Pichiomycetes</taxon>
        <taxon>Debaryomycetaceae</taxon>
        <taxon>Candida/Lodderomyces clade</taxon>
        <taxon>Candida</taxon>
    </lineage>
</organism>
<dbReference type="OrthoDB" id="4094906at2759"/>
<dbReference type="Proteomes" id="UP000011777">
    <property type="component" value="Unassembled WGS sequence"/>
</dbReference>
<dbReference type="EMBL" id="AOGT01002049">
    <property type="protein sequence ID" value="EMG46305.1"/>
    <property type="molecule type" value="Genomic_DNA"/>
</dbReference>
<gene>
    <name evidence="2" type="ORF">G210_3451</name>
</gene>
<name>M3JTW4_CANMX</name>
<reference evidence="2 3" key="1">
    <citation type="submission" date="2013-02" db="EMBL/GenBank/DDBJ databases">
        <title>Genome sequence of Candida maltosa Xu316, a potential industrial strain for xylitol and ethanol production.</title>
        <authorList>
            <person name="Yu J."/>
            <person name="Wang Q."/>
            <person name="Geng X."/>
            <person name="Bao W."/>
            <person name="He P."/>
            <person name="Cai J."/>
        </authorList>
    </citation>
    <scope>NUCLEOTIDE SEQUENCE [LARGE SCALE GENOMIC DNA]</scope>
    <source>
        <strain evidence="3">Xu316</strain>
    </source>
</reference>
<comment type="caution">
    <text evidence="2">The sequence shown here is derived from an EMBL/GenBank/DDBJ whole genome shotgun (WGS) entry which is preliminary data.</text>
</comment>
<evidence type="ECO:0000313" key="2">
    <source>
        <dbReference type="EMBL" id="EMG46305.1"/>
    </source>
</evidence>
<feature type="region of interest" description="Disordered" evidence="1">
    <location>
        <begin position="1"/>
        <end position="53"/>
    </location>
</feature>
<feature type="compositionally biased region" description="Polar residues" evidence="1">
    <location>
        <begin position="1"/>
        <end position="50"/>
    </location>
</feature>
<feature type="compositionally biased region" description="Low complexity" evidence="1">
    <location>
        <begin position="312"/>
        <end position="327"/>
    </location>
</feature>
<dbReference type="HOGENOM" id="CLU_578691_0_0_1"/>
<dbReference type="OMA" id="IKEDTHY"/>
<feature type="region of interest" description="Disordered" evidence="1">
    <location>
        <begin position="240"/>
        <end position="357"/>
    </location>
</feature>
<feature type="compositionally biased region" description="Basic residues" evidence="1">
    <location>
        <begin position="294"/>
        <end position="311"/>
    </location>
</feature>
<feature type="compositionally biased region" description="Low complexity" evidence="1">
    <location>
        <begin position="247"/>
        <end position="283"/>
    </location>
</feature>
<proteinExistence type="predicted"/>
<accession>M3JTW4</accession>
<keyword evidence="3" id="KW-1185">Reference proteome</keyword>
<feature type="compositionally biased region" description="Low complexity" evidence="1">
    <location>
        <begin position="343"/>
        <end position="357"/>
    </location>
</feature>
<dbReference type="AlphaFoldDB" id="M3JTW4"/>